<dbReference type="SUPFAM" id="SSF82185">
    <property type="entry name" value="Histone H3 K4-specific methyltransferase SET7/9 N-terminal domain"/>
    <property type="match status" value="1"/>
</dbReference>
<dbReference type="EMBL" id="JBHUOM010000001">
    <property type="protein sequence ID" value="MFD2932367.1"/>
    <property type="molecule type" value="Genomic_DNA"/>
</dbReference>
<organism evidence="1 2">
    <name type="scientific">Spirosoma flavum</name>
    <dbReference type="NCBI Taxonomy" id="2048557"/>
    <lineage>
        <taxon>Bacteria</taxon>
        <taxon>Pseudomonadati</taxon>
        <taxon>Bacteroidota</taxon>
        <taxon>Cytophagia</taxon>
        <taxon>Cytophagales</taxon>
        <taxon>Cytophagaceae</taxon>
        <taxon>Spirosoma</taxon>
    </lineage>
</organism>
<reference evidence="2" key="1">
    <citation type="journal article" date="2019" name="Int. J. Syst. Evol. Microbiol.">
        <title>The Global Catalogue of Microorganisms (GCM) 10K type strain sequencing project: providing services to taxonomists for standard genome sequencing and annotation.</title>
        <authorList>
            <consortium name="The Broad Institute Genomics Platform"/>
            <consortium name="The Broad Institute Genome Sequencing Center for Infectious Disease"/>
            <person name="Wu L."/>
            <person name="Ma J."/>
        </authorList>
    </citation>
    <scope>NUCLEOTIDE SEQUENCE [LARGE SCALE GENOMIC DNA]</scope>
    <source>
        <strain evidence="2">KCTC 52490</strain>
    </source>
</reference>
<dbReference type="Gene3D" id="2.20.110.10">
    <property type="entry name" value="Histone H3 K4-specific methyltransferase SET7/9 N-terminal domain"/>
    <property type="match status" value="2"/>
</dbReference>
<sequence length="200" mass="22950">MAKQALLPNKLVSIAGLILCLFDCQQSTPKTVAIPGVFVSVDQSGWQKTEGNLWLTDTLFSGWQYQLWPTGDTAFVCGFNQGKAEGLHRQWYPNHRPKESRHYRKGWQEGEQRGWFPSGRQAFIYHFQNDVYEGNVNEWYSNGRPARTSDYHEGHENGLQRLWYADGSLKANYVARNGRNYGFTGVKNCVNVWDSLIVSH</sequence>
<keyword evidence="2" id="KW-1185">Reference proteome</keyword>
<evidence type="ECO:0000313" key="2">
    <source>
        <dbReference type="Proteomes" id="UP001597512"/>
    </source>
</evidence>
<dbReference type="Proteomes" id="UP001597512">
    <property type="component" value="Unassembled WGS sequence"/>
</dbReference>
<proteinExistence type="predicted"/>
<gene>
    <name evidence="1" type="ORF">ACFS25_01160</name>
</gene>
<evidence type="ECO:0000313" key="1">
    <source>
        <dbReference type="EMBL" id="MFD2932367.1"/>
    </source>
</evidence>
<protein>
    <submittedName>
        <fullName evidence="1">Toxin-antitoxin system YwqK family antitoxin</fullName>
    </submittedName>
</protein>
<name>A0ABW6AD22_9BACT</name>
<accession>A0ABW6AD22</accession>
<dbReference type="RefSeq" id="WP_381496567.1">
    <property type="nucleotide sequence ID" value="NZ_JBHUOM010000001.1"/>
</dbReference>
<comment type="caution">
    <text evidence="1">The sequence shown here is derived from an EMBL/GenBank/DDBJ whole genome shotgun (WGS) entry which is preliminary data.</text>
</comment>